<gene>
    <name evidence="1" type="ORF">AJAP_12010</name>
</gene>
<dbReference type="AlphaFoldDB" id="A0A075UYN5"/>
<accession>A0A075UYN5</accession>
<reference evidence="1 2" key="1">
    <citation type="journal article" date="2014" name="J. Biotechnol.">
        <title>Complete genome sequence of the actinobacterium Amycolatopsis japonica MG417-CF17(T) (=DSM 44213T) producing (S,S)-N,N'-ethylenediaminedisuccinic acid.</title>
        <authorList>
            <person name="Stegmann E."/>
            <person name="Albersmeier A."/>
            <person name="Spohn M."/>
            <person name="Gert H."/>
            <person name="Weber T."/>
            <person name="Wohlleben W."/>
            <person name="Kalinowski J."/>
            <person name="Ruckert C."/>
        </authorList>
    </citation>
    <scope>NUCLEOTIDE SEQUENCE [LARGE SCALE GENOMIC DNA]</scope>
    <source>
        <strain evidence="2">MG417-CF17 (DSM 44213)</strain>
    </source>
</reference>
<name>A0A075UYN5_9PSEU</name>
<organism evidence="1 2">
    <name type="scientific">Amycolatopsis japonica</name>
    <dbReference type="NCBI Taxonomy" id="208439"/>
    <lineage>
        <taxon>Bacteria</taxon>
        <taxon>Bacillati</taxon>
        <taxon>Actinomycetota</taxon>
        <taxon>Actinomycetes</taxon>
        <taxon>Pseudonocardiales</taxon>
        <taxon>Pseudonocardiaceae</taxon>
        <taxon>Amycolatopsis</taxon>
        <taxon>Amycolatopsis japonica group</taxon>
    </lineage>
</organism>
<dbReference type="STRING" id="208439.AJAP_12010"/>
<protein>
    <submittedName>
        <fullName evidence="1">Uncharacterized protein</fullName>
    </submittedName>
</protein>
<sequence length="140" mass="14611">MLGRLRYGVEGKNVTAVVSSASVVRDSIVAAILVRMSAAADIAPYLRGPALAVVVRLTREVVSRCVDALDPGADLSGGADALHPVPGEPAAVRAVLARVLGTFAWERLAEVIGPHDTPPHAVCRAVESLFDSLVELGRSH</sequence>
<keyword evidence="2" id="KW-1185">Reference proteome</keyword>
<proteinExistence type="predicted"/>
<dbReference type="RefSeq" id="WP_038510688.1">
    <property type="nucleotide sequence ID" value="NZ_CP008953.1"/>
</dbReference>
<evidence type="ECO:0000313" key="2">
    <source>
        <dbReference type="Proteomes" id="UP000028492"/>
    </source>
</evidence>
<dbReference type="EMBL" id="CP008953">
    <property type="protein sequence ID" value="AIG75285.1"/>
    <property type="molecule type" value="Genomic_DNA"/>
</dbReference>
<dbReference type="HOGENOM" id="CLU_1830927_0_0_11"/>
<evidence type="ECO:0000313" key="1">
    <source>
        <dbReference type="EMBL" id="AIG75285.1"/>
    </source>
</evidence>
<dbReference type="KEGG" id="aja:AJAP_12010"/>
<dbReference type="Proteomes" id="UP000028492">
    <property type="component" value="Chromosome"/>
</dbReference>